<evidence type="ECO:0000313" key="2">
    <source>
        <dbReference type="Proteomes" id="UP000824881"/>
    </source>
</evidence>
<gene>
    <name evidence="1" type="ORF">CCMSSC00406_0000610</name>
</gene>
<evidence type="ECO:0000313" key="1">
    <source>
        <dbReference type="EMBL" id="KAG9227744.1"/>
    </source>
</evidence>
<proteinExistence type="predicted"/>
<accession>A0ACB7JAW2</accession>
<dbReference type="EMBL" id="WQMT02000001">
    <property type="protein sequence ID" value="KAG9227744.1"/>
    <property type="molecule type" value="Genomic_DNA"/>
</dbReference>
<dbReference type="Proteomes" id="UP000824881">
    <property type="component" value="Unassembled WGS sequence"/>
</dbReference>
<protein>
    <submittedName>
        <fullName evidence="1">Uncharacterized protein</fullName>
    </submittedName>
</protein>
<organism evidence="1 2">
    <name type="scientific">Pleurotus cornucopiae</name>
    <name type="common">Cornucopia mushroom</name>
    <dbReference type="NCBI Taxonomy" id="5321"/>
    <lineage>
        <taxon>Eukaryota</taxon>
        <taxon>Fungi</taxon>
        <taxon>Dikarya</taxon>
        <taxon>Basidiomycota</taxon>
        <taxon>Agaricomycotina</taxon>
        <taxon>Agaricomycetes</taxon>
        <taxon>Agaricomycetidae</taxon>
        <taxon>Agaricales</taxon>
        <taxon>Pleurotineae</taxon>
        <taxon>Pleurotaceae</taxon>
        <taxon>Pleurotus</taxon>
    </lineage>
</organism>
<reference evidence="1 2" key="1">
    <citation type="journal article" date="2021" name="Appl. Environ. Microbiol.">
        <title>Genetic linkage and physical mapping for an oyster mushroom Pleurotus cornucopiae and QTL analysis for the trait cap color.</title>
        <authorList>
            <person name="Zhang Y."/>
            <person name="Gao W."/>
            <person name="Sonnenberg A."/>
            <person name="Chen Q."/>
            <person name="Zhang J."/>
            <person name="Huang C."/>
        </authorList>
    </citation>
    <scope>NUCLEOTIDE SEQUENCE [LARGE SCALE GENOMIC DNA]</scope>
    <source>
        <strain evidence="1">CCMSSC00406</strain>
    </source>
</reference>
<keyword evidence="2" id="KW-1185">Reference proteome</keyword>
<sequence>MAVAGPIITTYYPIFLIPIFCLVAFRLQRAANKGDIRRLPLVSTSISHWLFGHELLVFMHDASQMYSIWAQSLGRVYRIKAALFHPDIVIVTDHKAVHHILTHTDYGREPSFRQIIAHSVGRGIVWADGADHAYQKRLLSPAFTAATVEAMAPAIFDCADELVDKLVTYINASYGRQQSVINIRDQCCACALDIFGRIGLRHAFDALKSMPISPGHAAPLTIQTDATLIILAWRDLTRTSQYLSSLVARAFIRAYPMVADLPLPGLASVSSQTIQRLTKPLLRRAQAASDGDNDNDNILSILARESKSLSEYQIVQNVRTTKFLYTFRVRLGAKAISRSAGHETVAGTVSFILSELARHPEAQIRLRQEIVEAGRAFSYEGIQRLQYLDAVVKEGLRIHPPSQMTDRVALVDGDIPLSAPIQGQDGAPIHSLSVRMGQVFVIPFKVINTAETTWGPDGSIFRPERWLSTGINQGGIPTPDDLPHGWSGIMSFSDGPRQCLGIKTGVFEVKALVATLIRSLEFRPTGQTVRTIDRSLYFPERLDVTTLRKTALGAAHTLSLHPLSTNWRIMGNPAEIAHSYMLIGLFLNIWLYGIMTTQVYLYYMEYPKRVKFRGDKWWIKSLVATLLLADTLNALFLCIYVYKSLITNFNNPAFLADPDWIFATDPALTGIIAAIVQLFFSWRIKVLTSNNGIFVVVVVCALVGLAGALFTAVEVTKSVSFEEFRRFKWAVIVWLCSEAFGDLVITGTLVTFLIIRMTMQTGLTTSICAILDIIFFLRYPNGLHLIFNFALSKLYTNSLMSTLNSRKGWRLATTQASMPSEDAICLATPTGTMQDSSRAPPEVFVQVDSQELRDPLPVPRPIGSTARRKSSQMVPRIPSARRISDIEGGAWSFGSLEADSTLHYNHV</sequence>
<comment type="caution">
    <text evidence="1">The sequence shown here is derived from an EMBL/GenBank/DDBJ whole genome shotgun (WGS) entry which is preliminary data.</text>
</comment>
<name>A0ACB7JAW2_PLECO</name>